<dbReference type="EMBL" id="BAAAPC010000028">
    <property type="protein sequence ID" value="GAA2014548.1"/>
    <property type="molecule type" value="Genomic_DNA"/>
</dbReference>
<protein>
    <recommendedName>
        <fullName evidence="5">Thiazolinyl imide reductase</fullName>
    </recommendedName>
</protein>
<accession>A0ABP5F5G9</accession>
<dbReference type="Gene3D" id="3.40.50.720">
    <property type="entry name" value="NAD(P)-binding Rossmann-like Domain"/>
    <property type="match status" value="1"/>
</dbReference>
<dbReference type="Proteomes" id="UP001501585">
    <property type="component" value="Unassembled WGS sequence"/>
</dbReference>
<dbReference type="InterPro" id="IPR048655">
    <property type="entry name" value="Irp3-like_C"/>
</dbReference>
<reference evidence="4" key="1">
    <citation type="journal article" date="2019" name="Int. J. Syst. Evol. Microbiol.">
        <title>The Global Catalogue of Microorganisms (GCM) 10K type strain sequencing project: providing services to taxonomists for standard genome sequencing and annotation.</title>
        <authorList>
            <consortium name="The Broad Institute Genomics Platform"/>
            <consortium name="The Broad Institute Genome Sequencing Center for Infectious Disease"/>
            <person name="Wu L."/>
            <person name="Ma J."/>
        </authorList>
    </citation>
    <scope>NUCLEOTIDE SEQUENCE [LARGE SCALE GENOMIC DNA]</scope>
    <source>
        <strain evidence="4">JCM 15313</strain>
    </source>
</reference>
<evidence type="ECO:0008006" key="5">
    <source>
        <dbReference type="Google" id="ProtNLM"/>
    </source>
</evidence>
<dbReference type="NCBIfam" id="TIGR01761">
    <property type="entry name" value="thiaz-red"/>
    <property type="match status" value="1"/>
</dbReference>
<evidence type="ECO:0000259" key="1">
    <source>
        <dbReference type="Pfam" id="PF01408"/>
    </source>
</evidence>
<dbReference type="InterPro" id="IPR010091">
    <property type="entry name" value="Thiazolinyl_imide_reductase"/>
</dbReference>
<evidence type="ECO:0000259" key="2">
    <source>
        <dbReference type="Pfam" id="PF21390"/>
    </source>
</evidence>
<name>A0ABP5F5G9_9ACTN</name>
<dbReference type="Gene3D" id="3.30.360.10">
    <property type="entry name" value="Dihydrodipicolinate Reductase, domain 2"/>
    <property type="match status" value="1"/>
</dbReference>
<dbReference type="Pfam" id="PF01408">
    <property type="entry name" value="GFO_IDH_MocA"/>
    <property type="match status" value="1"/>
</dbReference>
<sequence>MARTLDPAHRPKVVVCGTRWGRVYLQAFLEPEFPFELVGIVGQGSDRTRACAQYYEVPLYTDVEQIPDDVDIACVVISSGVQGGRGAEMAQAFMDRGIHVLQEHALHHDELADCLRAARRNGVQYRLNTHYPHIEPVRRFIAAARALFAKQRPEFIDATCAIQVAYTLFDVLGRALGAARPWGFADIPEIPEEVRALTDLEFPYRSVDGVFSGVPMTLRMQNQMKSSDPDNYTHLFHRITVGTDGGHLTLANTQGPLLWSPRPHGPEEAWHTVRLFDTDAEHLTYPSATVLGPATGPDYREIVGSVWPGGVRTALGELKHAAIAGEDPLKEGQYYLTLCRLWQDLTTRLGYPTQLTRSDAPDVLPADDLEKAALAVGPKDGWND</sequence>
<keyword evidence="4" id="KW-1185">Reference proteome</keyword>
<dbReference type="RefSeq" id="WP_344165375.1">
    <property type="nucleotide sequence ID" value="NZ_BAAAPC010000028.1"/>
</dbReference>
<gene>
    <name evidence="3" type="ORF">GCM10009799_48550</name>
</gene>
<dbReference type="InterPro" id="IPR051450">
    <property type="entry name" value="Gfo/Idh/MocA_Oxidoreductases"/>
</dbReference>
<feature type="domain" description="Gfo/Idh/MocA-like oxidoreductase N-terminal" evidence="1">
    <location>
        <begin position="12"/>
        <end position="128"/>
    </location>
</feature>
<proteinExistence type="predicted"/>
<dbReference type="PANTHER" id="PTHR43377:SF1">
    <property type="entry name" value="BILIVERDIN REDUCTASE A"/>
    <property type="match status" value="1"/>
</dbReference>
<dbReference type="InterPro" id="IPR000683">
    <property type="entry name" value="Gfo/Idh/MocA-like_OxRdtase_N"/>
</dbReference>
<dbReference type="Pfam" id="PF21390">
    <property type="entry name" value="Irp3-like_C"/>
    <property type="match status" value="1"/>
</dbReference>
<evidence type="ECO:0000313" key="3">
    <source>
        <dbReference type="EMBL" id="GAA2014548.1"/>
    </source>
</evidence>
<dbReference type="PANTHER" id="PTHR43377">
    <property type="entry name" value="BILIVERDIN REDUCTASE A"/>
    <property type="match status" value="1"/>
</dbReference>
<dbReference type="InterPro" id="IPR036291">
    <property type="entry name" value="NAD(P)-bd_dom_sf"/>
</dbReference>
<feature type="domain" description="Thiazolinyl imine reductase-like C-terminal" evidence="2">
    <location>
        <begin position="151"/>
        <end position="260"/>
    </location>
</feature>
<organism evidence="3 4">
    <name type="scientific">Nocardiopsis rhodophaea</name>
    <dbReference type="NCBI Taxonomy" id="280238"/>
    <lineage>
        <taxon>Bacteria</taxon>
        <taxon>Bacillati</taxon>
        <taxon>Actinomycetota</taxon>
        <taxon>Actinomycetes</taxon>
        <taxon>Streptosporangiales</taxon>
        <taxon>Nocardiopsidaceae</taxon>
        <taxon>Nocardiopsis</taxon>
    </lineage>
</organism>
<dbReference type="SUPFAM" id="SSF51735">
    <property type="entry name" value="NAD(P)-binding Rossmann-fold domains"/>
    <property type="match status" value="1"/>
</dbReference>
<comment type="caution">
    <text evidence="3">The sequence shown here is derived from an EMBL/GenBank/DDBJ whole genome shotgun (WGS) entry which is preliminary data.</text>
</comment>
<evidence type="ECO:0000313" key="4">
    <source>
        <dbReference type="Proteomes" id="UP001501585"/>
    </source>
</evidence>